<evidence type="ECO:0000256" key="5">
    <source>
        <dbReference type="ARBA" id="ARBA00022840"/>
    </source>
</evidence>
<keyword evidence="5" id="KW-0067">ATP-binding</keyword>
<dbReference type="InterPro" id="IPR011611">
    <property type="entry name" value="PfkB_dom"/>
</dbReference>
<dbReference type="InterPro" id="IPR002139">
    <property type="entry name" value="Ribo/fructo_kinase"/>
</dbReference>
<evidence type="ECO:0000256" key="1">
    <source>
        <dbReference type="ARBA" id="ARBA00010688"/>
    </source>
</evidence>
<evidence type="ECO:0000313" key="8">
    <source>
        <dbReference type="EMBL" id="TQL95477.1"/>
    </source>
</evidence>
<dbReference type="OrthoDB" id="9808601at2"/>
<accession>A0A543CEW5</accession>
<dbReference type="InterPro" id="IPR050306">
    <property type="entry name" value="PfkB_Carbo_kinase"/>
</dbReference>
<dbReference type="Gene3D" id="3.40.1190.20">
    <property type="match status" value="1"/>
</dbReference>
<keyword evidence="3" id="KW-0547">Nucleotide-binding</keyword>
<evidence type="ECO:0000256" key="3">
    <source>
        <dbReference type="ARBA" id="ARBA00022741"/>
    </source>
</evidence>
<evidence type="ECO:0000256" key="6">
    <source>
        <dbReference type="RuleBase" id="RU003704"/>
    </source>
</evidence>
<dbReference type="PRINTS" id="PR00990">
    <property type="entry name" value="RIBOKINASE"/>
</dbReference>
<dbReference type="Pfam" id="PF00294">
    <property type="entry name" value="PfkB"/>
    <property type="match status" value="1"/>
</dbReference>
<dbReference type="InterPro" id="IPR002173">
    <property type="entry name" value="Carboh/pur_kinase_PfkB_CS"/>
</dbReference>
<proteinExistence type="inferred from homology"/>
<dbReference type="Proteomes" id="UP000316096">
    <property type="component" value="Unassembled WGS sequence"/>
</dbReference>
<dbReference type="GO" id="GO:0006000">
    <property type="term" value="P:fructose metabolic process"/>
    <property type="evidence" value="ECO:0007669"/>
    <property type="project" value="UniProtKB-ARBA"/>
</dbReference>
<name>A0A543CEW5_9ACTN</name>
<dbReference type="AlphaFoldDB" id="A0A543CEW5"/>
<evidence type="ECO:0000256" key="2">
    <source>
        <dbReference type="ARBA" id="ARBA00022679"/>
    </source>
</evidence>
<keyword evidence="9" id="KW-1185">Reference proteome</keyword>
<sequence length="305" mass="31571">MIVTVGEVLAVMDAAGSGPLRHAVSFRLTVAGAESNVAIGAARLGVPVAYAGRVGDDEFGRLVLATLRGEGVDVSGVVTDADAPTALMVKEHRLPEVVGVAYYRSGSAGSRLTAGDLPEDLLRTAGLLHVSGVTPALSASAREAVFAATELAPRVSFDVNYRARLWSPDEARPVLTDLAARADVLFAGEDEATLLTGSPDPEALARLGPSEVVVKRGADGCAAWCEGRPLSSAARPVRAVDTVGAGDAFAAGYLADRLAGRDFPAALHTAVTVGAFAVTQRGDWEGLPRREELPLLDRTPGTVLR</sequence>
<keyword evidence="4 6" id="KW-0418">Kinase</keyword>
<feature type="domain" description="Carbohydrate kinase PfkB" evidence="7">
    <location>
        <begin position="2"/>
        <end position="288"/>
    </location>
</feature>
<dbReference type="GO" id="GO:0008865">
    <property type="term" value="F:fructokinase activity"/>
    <property type="evidence" value="ECO:0007669"/>
    <property type="project" value="UniProtKB-ARBA"/>
</dbReference>
<dbReference type="PANTHER" id="PTHR43085">
    <property type="entry name" value="HEXOKINASE FAMILY MEMBER"/>
    <property type="match status" value="1"/>
</dbReference>
<reference evidence="8 9" key="1">
    <citation type="submission" date="2019-06" db="EMBL/GenBank/DDBJ databases">
        <title>Sequencing the genomes of 1000 actinobacteria strains.</title>
        <authorList>
            <person name="Klenk H.-P."/>
        </authorList>
    </citation>
    <scope>NUCLEOTIDE SEQUENCE [LARGE SCALE GENOMIC DNA]</scope>
    <source>
        <strain evidence="8 9">DSM 102200</strain>
    </source>
</reference>
<comment type="similarity">
    <text evidence="1 6">Belongs to the carbohydrate kinase PfkB family.</text>
</comment>
<comment type="caution">
    <text evidence="8">The sequence shown here is derived from an EMBL/GenBank/DDBJ whole genome shotgun (WGS) entry which is preliminary data.</text>
</comment>
<dbReference type="CDD" id="cd01166">
    <property type="entry name" value="KdgK"/>
    <property type="match status" value="1"/>
</dbReference>
<organism evidence="8 9">
    <name type="scientific">Actinoallomurus bryophytorum</name>
    <dbReference type="NCBI Taxonomy" id="1490222"/>
    <lineage>
        <taxon>Bacteria</taxon>
        <taxon>Bacillati</taxon>
        <taxon>Actinomycetota</taxon>
        <taxon>Actinomycetes</taxon>
        <taxon>Streptosporangiales</taxon>
        <taxon>Thermomonosporaceae</taxon>
        <taxon>Actinoallomurus</taxon>
    </lineage>
</organism>
<dbReference type="PROSITE" id="PS00584">
    <property type="entry name" value="PFKB_KINASES_2"/>
    <property type="match status" value="1"/>
</dbReference>
<protein>
    <submittedName>
        <fullName evidence="8">2-dehydro-3-deoxygluconokinase</fullName>
    </submittedName>
</protein>
<evidence type="ECO:0000259" key="7">
    <source>
        <dbReference type="Pfam" id="PF00294"/>
    </source>
</evidence>
<evidence type="ECO:0000313" key="9">
    <source>
        <dbReference type="Proteomes" id="UP000316096"/>
    </source>
</evidence>
<dbReference type="SUPFAM" id="SSF53613">
    <property type="entry name" value="Ribokinase-like"/>
    <property type="match status" value="1"/>
</dbReference>
<dbReference type="InterPro" id="IPR029056">
    <property type="entry name" value="Ribokinase-like"/>
</dbReference>
<dbReference type="RefSeq" id="WP_141953710.1">
    <property type="nucleotide sequence ID" value="NZ_VFOZ01000001.1"/>
</dbReference>
<dbReference type="GO" id="GO:0005524">
    <property type="term" value="F:ATP binding"/>
    <property type="evidence" value="ECO:0007669"/>
    <property type="project" value="UniProtKB-KW"/>
</dbReference>
<gene>
    <name evidence="8" type="ORF">FB559_0980</name>
</gene>
<keyword evidence="2 6" id="KW-0808">Transferase</keyword>
<dbReference type="EMBL" id="VFOZ01000001">
    <property type="protein sequence ID" value="TQL95477.1"/>
    <property type="molecule type" value="Genomic_DNA"/>
</dbReference>
<dbReference type="PANTHER" id="PTHR43085:SF1">
    <property type="entry name" value="PSEUDOURIDINE KINASE-RELATED"/>
    <property type="match status" value="1"/>
</dbReference>
<evidence type="ECO:0000256" key="4">
    <source>
        <dbReference type="ARBA" id="ARBA00022777"/>
    </source>
</evidence>